<dbReference type="Gene3D" id="3.40.50.1700">
    <property type="entry name" value="Glycoside hydrolase family 3 C-terminal domain"/>
    <property type="match status" value="1"/>
</dbReference>
<keyword evidence="5" id="KW-0326">Glycosidase</keyword>
<dbReference type="EMBL" id="JANCPR020000099">
    <property type="protein sequence ID" value="MDJ1138553.1"/>
    <property type="molecule type" value="Genomic_DNA"/>
</dbReference>
<dbReference type="PANTHER" id="PTHR30480:SF13">
    <property type="entry name" value="BETA-HEXOSAMINIDASE"/>
    <property type="match status" value="1"/>
</dbReference>
<gene>
    <name evidence="9" type="ORF">NMN56_042680</name>
</gene>
<keyword evidence="4 9" id="KW-0378">Hydrolase</keyword>
<evidence type="ECO:0000256" key="6">
    <source>
        <dbReference type="SAM" id="SignalP"/>
    </source>
</evidence>
<feature type="signal peptide" evidence="6">
    <location>
        <begin position="1"/>
        <end position="30"/>
    </location>
</feature>
<dbReference type="Gene3D" id="3.20.20.300">
    <property type="entry name" value="Glycoside hydrolase, family 3, N-terminal domain"/>
    <property type="match status" value="1"/>
</dbReference>
<dbReference type="EC" id="3.2.1.52" evidence="3"/>
<dbReference type="SUPFAM" id="SSF51445">
    <property type="entry name" value="(Trans)glycosidases"/>
    <property type="match status" value="1"/>
</dbReference>
<dbReference type="Pfam" id="PF01915">
    <property type="entry name" value="Glyco_hydro_3_C"/>
    <property type="match status" value="1"/>
</dbReference>
<dbReference type="InterPro" id="IPR050226">
    <property type="entry name" value="NagZ_Beta-hexosaminidase"/>
</dbReference>
<evidence type="ECO:0000256" key="4">
    <source>
        <dbReference type="ARBA" id="ARBA00022801"/>
    </source>
</evidence>
<name>A0ABT7AD65_9ACTN</name>
<evidence type="ECO:0000313" key="10">
    <source>
        <dbReference type="Proteomes" id="UP001214441"/>
    </source>
</evidence>
<evidence type="ECO:0000259" key="7">
    <source>
        <dbReference type="Pfam" id="PF00933"/>
    </source>
</evidence>
<evidence type="ECO:0000256" key="1">
    <source>
        <dbReference type="ARBA" id="ARBA00001231"/>
    </source>
</evidence>
<dbReference type="InterPro" id="IPR006311">
    <property type="entry name" value="TAT_signal"/>
</dbReference>
<dbReference type="PROSITE" id="PS51318">
    <property type="entry name" value="TAT"/>
    <property type="match status" value="1"/>
</dbReference>
<evidence type="ECO:0000256" key="2">
    <source>
        <dbReference type="ARBA" id="ARBA00005336"/>
    </source>
</evidence>
<keyword evidence="10" id="KW-1185">Reference proteome</keyword>
<dbReference type="GO" id="GO:0016787">
    <property type="term" value="F:hydrolase activity"/>
    <property type="evidence" value="ECO:0007669"/>
    <property type="project" value="UniProtKB-KW"/>
</dbReference>
<dbReference type="InterPro" id="IPR017853">
    <property type="entry name" value="GH"/>
</dbReference>
<feature type="domain" description="Glycoside hydrolase family 3 N-terminal" evidence="7">
    <location>
        <begin position="66"/>
        <end position="404"/>
    </location>
</feature>
<dbReference type="Proteomes" id="UP001214441">
    <property type="component" value="Unassembled WGS sequence"/>
</dbReference>
<dbReference type="InterPro" id="IPR036881">
    <property type="entry name" value="Glyco_hydro_3_C_sf"/>
</dbReference>
<dbReference type="InterPro" id="IPR036962">
    <property type="entry name" value="Glyco_hydro_3_N_sf"/>
</dbReference>
<dbReference type="InterPro" id="IPR001764">
    <property type="entry name" value="Glyco_hydro_3_N"/>
</dbReference>
<feature type="domain" description="Glycoside hydrolase family 3 C-terminal" evidence="8">
    <location>
        <begin position="444"/>
        <end position="617"/>
    </location>
</feature>
<dbReference type="SUPFAM" id="SSF52279">
    <property type="entry name" value="Beta-D-glucan exohydrolase, C-terminal domain"/>
    <property type="match status" value="1"/>
</dbReference>
<evidence type="ECO:0000259" key="8">
    <source>
        <dbReference type="Pfam" id="PF01915"/>
    </source>
</evidence>
<dbReference type="RefSeq" id="WP_274047961.1">
    <property type="nucleotide sequence ID" value="NZ_JANCPR020000099.1"/>
</dbReference>
<protein>
    <recommendedName>
        <fullName evidence="3">beta-N-acetylhexosaminidase</fullName>
        <ecNumber evidence="3">3.2.1.52</ecNumber>
    </recommendedName>
</protein>
<proteinExistence type="inferred from homology"/>
<sequence>MQQHTSRRNVIAAVAGAAAAIGVPASPATAASSSPSSSSASSAFSSSYASGRAARARATALARRMTVEQKVGQLFVVEVYGQTADAEHAKNRELYGVATPAEVVAKYRPGGVIYFDARRGPDNVREPHQIATLSNGLQRAALRAGARIPLLVSIDQEGGSVVYRMLEPATQLPGNMALAATRSTRDARDSADVIGTELKAVGINQNYAPCADVNINPANPVIGVRSFGSDTALCAELVSAAVRGYHEGGVASAAKHFPGHGDTDTDSHTGLPVITHTREELDRIDLPPFRAAIRRGVDTIMTAHIVVPALDPSKAPATMSRPIVTGMLREELGFDGVIATDALDMGGATGDFPPDVAPVRAFQAGCDQLVLAPKLDTAFAAVLGAVRSGKISEKRLNESVIRILEHKLHRDLFPFPYVDEDRAVRVVGSRRHLAKARSITERTVTLIRNESGALPLSAAPRKVLVTGWGTAPLGNLARAVDARRDQSATTLETGTAPDAAKIAAARAAARDHDVTVVLTNAAAAGADKGVAQGKLVEALRATGKPVVAVAVRNPYDIQRFPHVPAYLATYSYGAPSMTALARALYGDVNPSGRLPVAVPSLSDPDRPLYPFGHGLSY</sequence>
<dbReference type="Pfam" id="PF00933">
    <property type="entry name" value="Glyco_hydro_3"/>
    <property type="match status" value="1"/>
</dbReference>
<feature type="chain" id="PRO_5045918575" description="beta-N-acetylhexosaminidase" evidence="6">
    <location>
        <begin position="31"/>
        <end position="617"/>
    </location>
</feature>
<evidence type="ECO:0000256" key="3">
    <source>
        <dbReference type="ARBA" id="ARBA00012663"/>
    </source>
</evidence>
<accession>A0ABT7AD65</accession>
<keyword evidence="6" id="KW-0732">Signal</keyword>
<dbReference type="PANTHER" id="PTHR30480">
    <property type="entry name" value="BETA-HEXOSAMINIDASE-RELATED"/>
    <property type="match status" value="1"/>
</dbReference>
<comment type="similarity">
    <text evidence="2">Belongs to the glycosyl hydrolase 3 family.</text>
</comment>
<dbReference type="InterPro" id="IPR002772">
    <property type="entry name" value="Glyco_hydro_3_C"/>
</dbReference>
<comment type="caution">
    <text evidence="9">The sequence shown here is derived from an EMBL/GenBank/DDBJ whole genome shotgun (WGS) entry which is preliminary data.</text>
</comment>
<evidence type="ECO:0000313" key="9">
    <source>
        <dbReference type="EMBL" id="MDJ1138553.1"/>
    </source>
</evidence>
<comment type="catalytic activity">
    <reaction evidence="1">
        <text>Hydrolysis of terminal non-reducing N-acetyl-D-hexosamine residues in N-acetyl-beta-D-hexosaminides.</text>
        <dbReference type="EC" id="3.2.1.52"/>
    </reaction>
</comment>
<evidence type="ECO:0000256" key="5">
    <source>
        <dbReference type="ARBA" id="ARBA00023295"/>
    </source>
</evidence>
<reference evidence="9 10" key="1">
    <citation type="submission" date="2023-05" db="EMBL/GenBank/DDBJ databases">
        <title>Streptantibioticus silvisoli sp. nov., acidotolerant actinomycetes 1 from pine litter.</title>
        <authorList>
            <person name="Swiecimska M."/>
            <person name="Golinska P."/>
            <person name="Sangal V."/>
            <person name="Wachnowicz B."/>
            <person name="Goodfellow M."/>
        </authorList>
    </citation>
    <scope>NUCLEOTIDE SEQUENCE [LARGE SCALE GENOMIC DNA]</scope>
    <source>
        <strain evidence="9 10">DSM 42109</strain>
    </source>
</reference>
<organism evidence="9 10">
    <name type="scientific">Streptomyces iconiensis</name>
    <dbReference type="NCBI Taxonomy" id="1384038"/>
    <lineage>
        <taxon>Bacteria</taxon>
        <taxon>Bacillati</taxon>
        <taxon>Actinomycetota</taxon>
        <taxon>Actinomycetes</taxon>
        <taxon>Kitasatosporales</taxon>
        <taxon>Streptomycetaceae</taxon>
        <taxon>Streptomyces</taxon>
    </lineage>
</organism>